<accession>A0A9P6IGU7</accession>
<protein>
    <submittedName>
        <fullName evidence="1">Uncharacterized protein</fullName>
    </submittedName>
</protein>
<keyword evidence="2" id="KW-1185">Reference proteome</keyword>
<feature type="non-terminal residue" evidence="1">
    <location>
        <position position="169"/>
    </location>
</feature>
<dbReference type="EMBL" id="JAAAHW010012019">
    <property type="protein sequence ID" value="KAF9916177.1"/>
    <property type="molecule type" value="Genomic_DNA"/>
</dbReference>
<name>A0A9P6IGU7_9FUNG</name>
<organism evidence="1 2">
    <name type="scientific">Modicella reniformis</name>
    <dbReference type="NCBI Taxonomy" id="1440133"/>
    <lineage>
        <taxon>Eukaryota</taxon>
        <taxon>Fungi</taxon>
        <taxon>Fungi incertae sedis</taxon>
        <taxon>Mucoromycota</taxon>
        <taxon>Mortierellomycotina</taxon>
        <taxon>Mortierellomycetes</taxon>
        <taxon>Mortierellales</taxon>
        <taxon>Mortierellaceae</taxon>
        <taxon>Modicella</taxon>
    </lineage>
</organism>
<evidence type="ECO:0000313" key="2">
    <source>
        <dbReference type="Proteomes" id="UP000749646"/>
    </source>
</evidence>
<dbReference type="OrthoDB" id="2397721at2759"/>
<proteinExistence type="predicted"/>
<gene>
    <name evidence="1" type="ORF">BGZ65_000405</name>
</gene>
<dbReference type="AlphaFoldDB" id="A0A9P6IGU7"/>
<evidence type="ECO:0000313" key="1">
    <source>
        <dbReference type="EMBL" id="KAF9916177.1"/>
    </source>
</evidence>
<comment type="caution">
    <text evidence="1">The sequence shown here is derived from an EMBL/GenBank/DDBJ whole genome shotgun (WGS) entry which is preliminary data.</text>
</comment>
<sequence length="169" mass="18955">MPLGPKWHLESGTVVEVVLLQAGLELAVDHPIRSFMIDLQDKYTESLLSPQDWTEIKSNLPPSATYSTETAANLDTLAGVVQEQDIVSVLDSRPRDPEKVIVHRSVESWCDLYEMDPSPFALDLSEDWWMKNAWNSTRLLAKAIPGSFIITGEVTGIDSASRRNNKEHH</sequence>
<reference evidence="1" key="1">
    <citation type="journal article" date="2020" name="Fungal Divers.">
        <title>Resolving the Mortierellaceae phylogeny through synthesis of multi-gene phylogenetics and phylogenomics.</title>
        <authorList>
            <person name="Vandepol N."/>
            <person name="Liber J."/>
            <person name="Desiro A."/>
            <person name="Na H."/>
            <person name="Kennedy M."/>
            <person name="Barry K."/>
            <person name="Grigoriev I.V."/>
            <person name="Miller A.N."/>
            <person name="O'Donnell K."/>
            <person name="Stajich J.E."/>
            <person name="Bonito G."/>
        </authorList>
    </citation>
    <scope>NUCLEOTIDE SEQUENCE</scope>
    <source>
        <strain evidence="1">MES-2147</strain>
    </source>
</reference>
<dbReference type="Proteomes" id="UP000749646">
    <property type="component" value="Unassembled WGS sequence"/>
</dbReference>